<evidence type="ECO:0000313" key="15">
    <source>
        <dbReference type="Proteomes" id="UP000694941"/>
    </source>
</evidence>
<dbReference type="PANTHER" id="PTHR46541">
    <property type="entry name" value="ZINC FINGER PROTEIN AEBP2"/>
    <property type="match status" value="1"/>
</dbReference>
<dbReference type="InterPro" id="IPR036236">
    <property type="entry name" value="Znf_C2H2_sf"/>
</dbReference>
<feature type="compositionally biased region" description="Basic and acidic residues" evidence="13">
    <location>
        <begin position="74"/>
        <end position="85"/>
    </location>
</feature>
<keyword evidence="7" id="KW-0156">Chromatin regulator</keyword>
<evidence type="ECO:0000256" key="12">
    <source>
        <dbReference type="PROSITE-ProRule" id="PRU00042"/>
    </source>
</evidence>
<keyword evidence="4" id="KW-0677">Repeat</keyword>
<dbReference type="Pfam" id="PF26014">
    <property type="entry name" value="SH3_AEBP2_C"/>
    <property type="match status" value="1"/>
</dbReference>
<evidence type="ECO:0000256" key="11">
    <source>
        <dbReference type="ARBA" id="ARBA00037930"/>
    </source>
</evidence>
<keyword evidence="8" id="KW-0805">Transcription regulation</keyword>
<feature type="compositionally biased region" description="Low complexity" evidence="13">
    <location>
        <begin position="86"/>
        <end position="119"/>
    </location>
</feature>
<evidence type="ECO:0000256" key="9">
    <source>
        <dbReference type="ARBA" id="ARBA00023163"/>
    </source>
</evidence>
<dbReference type="SMART" id="SM00355">
    <property type="entry name" value="ZnF_C2H2"/>
    <property type="match status" value="3"/>
</dbReference>
<evidence type="ECO:0000259" key="14">
    <source>
        <dbReference type="PROSITE" id="PS50157"/>
    </source>
</evidence>
<keyword evidence="2" id="KW-0678">Repressor</keyword>
<evidence type="ECO:0000256" key="1">
    <source>
        <dbReference type="ARBA" id="ARBA00004123"/>
    </source>
</evidence>
<keyword evidence="5 12" id="KW-0863">Zinc-finger</keyword>
<evidence type="ECO:0000256" key="4">
    <source>
        <dbReference type="ARBA" id="ARBA00022737"/>
    </source>
</evidence>
<evidence type="ECO:0000256" key="3">
    <source>
        <dbReference type="ARBA" id="ARBA00022723"/>
    </source>
</evidence>
<keyword evidence="9" id="KW-0804">Transcription</keyword>
<dbReference type="PANTHER" id="PTHR46541:SF1">
    <property type="entry name" value="ZINC FINGER PROTEIN AEBP2"/>
    <property type="match status" value="1"/>
</dbReference>
<feature type="region of interest" description="Disordered" evidence="13">
    <location>
        <begin position="64"/>
        <end position="147"/>
    </location>
</feature>
<proteinExistence type="inferred from homology"/>
<dbReference type="InterPro" id="IPR052130">
    <property type="entry name" value="AEBP2/jing_C2H2-ZnF"/>
</dbReference>
<evidence type="ECO:0000256" key="6">
    <source>
        <dbReference type="ARBA" id="ARBA00022833"/>
    </source>
</evidence>
<reference evidence="16" key="1">
    <citation type="submission" date="2025-08" db="UniProtKB">
        <authorList>
            <consortium name="RefSeq"/>
        </authorList>
    </citation>
    <scope>IDENTIFICATION</scope>
    <source>
        <tissue evidence="16">Muscle</tissue>
    </source>
</reference>
<evidence type="ECO:0000256" key="8">
    <source>
        <dbReference type="ARBA" id="ARBA00023015"/>
    </source>
</evidence>
<dbReference type="Gene3D" id="3.30.160.60">
    <property type="entry name" value="Classic Zinc Finger"/>
    <property type="match status" value="2"/>
</dbReference>
<dbReference type="PROSITE" id="PS00028">
    <property type="entry name" value="ZINC_FINGER_C2H2_1"/>
    <property type="match status" value="2"/>
</dbReference>
<keyword evidence="6" id="KW-0862">Zinc</keyword>
<keyword evidence="10" id="KW-0539">Nucleus</keyword>
<comment type="similarity">
    <text evidence="11">Belongs to the AEBP2/jing C2H2-type zinc-finger family.</text>
</comment>
<comment type="subcellular location">
    <subcellularLocation>
        <location evidence="1">Nucleus</location>
    </subcellularLocation>
</comment>
<evidence type="ECO:0000256" key="10">
    <source>
        <dbReference type="ARBA" id="ARBA00023242"/>
    </source>
</evidence>
<gene>
    <name evidence="16" type="primary">LOC106463549</name>
</gene>
<evidence type="ECO:0000256" key="7">
    <source>
        <dbReference type="ARBA" id="ARBA00022853"/>
    </source>
</evidence>
<organism evidence="15 16">
    <name type="scientific">Limulus polyphemus</name>
    <name type="common">Atlantic horseshoe crab</name>
    <dbReference type="NCBI Taxonomy" id="6850"/>
    <lineage>
        <taxon>Eukaryota</taxon>
        <taxon>Metazoa</taxon>
        <taxon>Ecdysozoa</taxon>
        <taxon>Arthropoda</taxon>
        <taxon>Chelicerata</taxon>
        <taxon>Merostomata</taxon>
        <taxon>Xiphosura</taxon>
        <taxon>Limulidae</taxon>
        <taxon>Limulus</taxon>
    </lineage>
</organism>
<dbReference type="Proteomes" id="UP000694941">
    <property type="component" value="Unplaced"/>
</dbReference>
<protein>
    <submittedName>
        <fullName evidence="16">Zinc finger protein AEBP2-like</fullName>
    </submittedName>
</protein>
<keyword evidence="3" id="KW-0479">Metal-binding</keyword>
<feature type="compositionally biased region" description="Pro residues" evidence="13">
    <location>
        <begin position="120"/>
        <end position="130"/>
    </location>
</feature>
<dbReference type="InterPro" id="IPR013087">
    <property type="entry name" value="Znf_C2H2_type"/>
</dbReference>
<feature type="region of interest" description="Disordered" evidence="13">
    <location>
        <begin position="397"/>
        <end position="420"/>
    </location>
</feature>
<name>A0ABM1BC66_LIMPO</name>
<dbReference type="PROSITE" id="PS50157">
    <property type="entry name" value="ZINC_FINGER_C2H2_2"/>
    <property type="match status" value="1"/>
</dbReference>
<dbReference type="GeneID" id="106463549"/>
<dbReference type="RefSeq" id="XP_013779053.2">
    <property type="nucleotide sequence ID" value="XM_013923599.2"/>
</dbReference>
<dbReference type="SUPFAM" id="SSF57667">
    <property type="entry name" value="beta-beta-alpha zinc fingers"/>
    <property type="match status" value="1"/>
</dbReference>
<sequence>MSRKNGLLKQRYSYGDNSKLYIGKFEGEFTNCFVRLNDVSEKVQGNLGLSEGFNMLKSTLPLRSEGQQSGVKVFGERRPRLDRSPSTDSVAVSSSASDSCQSSDTTSVSEPCSPECPASPETPQPMPPLPASLSEETNDHSLPGSEEFDNVDYSVLSARNCSQGDVSGHSSIYQGDSLIQGNTPHLKKMSNLPECDVECKEVPGDQINSSEVSSGEPTVTKTYSETKNDDIITFNKLAVKDWEKPYVKNNCTVYSHYSSSSQGLCASSSSCQSPVAASLCCSQSSTATSSTSSQSTASSQAQLILACKWLNCVTEVDCPSELVDHIRIAHVDTQKNGEHFTCLWKGCKVYDRPSCSLSWLQRHMLTHGGNKPFKCIVDGCGQRFTSQSALERHVNSHFNSTPASNAHKNSRTKDDSPSKLLRRRKVRYRQRCWAAIKTEDFFDTGVMERVQHELMELNGLTQVDLQGTSRTVTFHSIVQGRRVEESGKVAVLLHWLPEQIFPDEWVCESDVAQMSHLTIPLTLLPRDALDTLHPSMSTCSTRKRKRK</sequence>
<evidence type="ECO:0000313" key="16">
    <source>
        <dbReference type="RefSeq" id="XP_013779053.2"/>
    </source>
</evidence>
<feature type="compositionally biased region" description="Polar residues" evidence="13">
    <location>
        <begin position="397"/>
        <end position="407"/>
    </location>
</feature>
<feature type="domain" description="C2H2-type" evidence="14">
    <location>
        <begin position="373"/>
        <end position="402"/>
    </location>
</feature>
<dbReference type="InterPro" id="IPR059034">
    <property type="entry name" value="SH3_AEBP2_C"/>
</dbReference>
<evidence type="ECO:0000256" key="5">
    <source>
        <dbReference type="ARBA" id="ARBA00022771"/>
    </source>
</evidence>
<evidence type="ECO:0000256" key="13">
    <source>
        <dbReference type="SAM" id="MobiDB-lite"/>
    </source>
</evidence>
<accession>A0ABM1BC66</accession>
<evidence type="ECO:0000256" key="2">
    <source>
        <dbReference type="ARBA" id="ARBA00022491"/>
    </source>
</evidence>
<keyword evidence="15" id="KW-1185">Reference proteome</keyword>
<dbReference type="Pfam" id="PF00096">
    <property type="entry name" value="zf-C2H2"/>
    <property type="match status" value="1"/>
</dbReference>